<dbReference type="CDD" id="cd00051">
    <property type="entry name" value="EFh"/>
    <property type="match status" value="2"/>
</dbReference>
<dbReference type="EMBL" id="CP097511">
    <property type="protein sequence ID" value="URE48218.1"/>
    <property type="molecule type" value="Genomic_DNA"/>
</dbReference>
<dbReference type="InterPro" id="IPR018247">
    <property type="entry name" value="EF_Hand_1_Ca_BS"/>
</dbReference>
<keyword evidence="3" id="KW-0479">Metal-binding</keyword>
<sequence>MDLCGVRSRGHKTLPSSASPTSCSPPNLFPDLPNFLLRVRSICGGGGMAEQLTDDQIAEFKEAFSLFDKDGDGCITTKELGTVMRSLGQNPTEAELQDMINEVDADGNGTIDFPEFLNLMARKMKDTDSEEELKEAFRVFDKDQDGFISAAELRHVMTNLGEKLTDEEVDEMIREADVDGDGQINYEEFVKVMMAK</sequence>
<keyword evidence="9" id="KW-0418">Kinase</keyword>
<dbReference type="InterPro" id="IPR002048">
    <property type="entry name" value="EF_hand_dom"/>
</dbReference>
<dbReference type="GO" id="GO:0005509">
    <property type="term" value="F:calcium ion binding"/>
    <property type="evidence" value="ECO:0007669"/>
    <property type="project" value="InterPro"/>
</dbReference>
<dbReference type="Pfam" id="PF13499">
    <property type="entry name" value="EF-hand_7"/>
    <property type="match status" value="2"/>
</dbReference>
<reference evidence="9" key="1">
    <citation type="submission" date="2022-05" db="EMBL/GenBank/DDBJ databases">
        <title>The Musa troglodytarum L. genome provides insights into the mechanism of non-climacteric behaviour and enrichment of carotenoids.</title>
        <authorList>
            <person name="Wang J."/>
        </authorList>
    </citation>
    <scope>NUCLEOTIDE SEQUENCE</scope>
    <source>
        <tissue evidence="9">Leaf</tissue>
    </source>
</reference>
<keyword evidence="2" id="KW-0488">Methylation</keyword>
<dbReference type="PROSITE" id="PS50222">
    <property type="entry name" value="EF_HAND_2"/>
    <property type="match status" value="4"/>
</dbReference>
<dbReference type="InterPro" id="IPR011992">
    <property type="entry name" value="EF-hand-dom_pair"/>
</dbReference>
<dbReference type="SMART" id="SM00054">
    <property type="entry name" value="EFh"/>
    <property type="match status" value="4"/>
</dbReference>
<organism evidence="9 10">
    <name type="scientific">Musa troglodytarum</name>
    <name type="common">fe'i banana</name>
    <dbReference type="NCBI Taxonomy" id="320322"/>
    <lineage>
        <taxon>Eukaryota</taxon>
        <taxon>Viridiplantae</taxon>
        <taxon>Streptophyta</taxon>
        <taxon>Embryophyta</taxon>
        <taxon>Tracheophyta</taxon>
        <taxon>Spermatophyta</taxon>
        <taxon>Magnoliopsida</taxon>
        <taxon>Liliopsida</taxon>
        <taxon>Zingiberales</taxon>
        <taxon>Musaceae</taxon>
        <taxon>Musa</taxon>
    </lineage>
</organism>
<keyword evidence="10" id="KW-1185">Reference proteome</keyword>
<dbReference type="AlphaFoldDB" id="A0A9E7L708"/>
<dbReference type="SUPFAM" id="SSF47473">
    <property type="entry name" value="EF-hand"/>
    <property type="match status" value="1"/>
</dbReference>
<feature type="region of interest" description="Disordered" evidence="7">
    <location>
        <begin position="1"/>
        <end position="25"/>
    </location>
</feature>
<evidence type="ECO:0000256" key="4">
    <source>
        <dbReference type="ARBA" id="ARBA00022737"/>
    </source>
</evidence>
<dbReference type="PROSITE" id="PS00018">
    <property type="entry name" value="EF_HAND_1"/>
    <property type="match status" value="4"/>
</dbReference>
<feature type="domain" description="EF-hand" evidence="8">
    <location>
        <begin position="55"/>
        <end position="90"/>
    </location>
</feature>
<evidence type="ECO:0000256" key="6">
    <source>
        <dbReference type="ARBA" id="ARBA00022990"/>
    </source>
</evidence>
<feature type="compositionally biased region" description="Low complexity" evidence="7">
    <location>
        <begin position="15"/>
        <end position="25"/>
    </location>
</feature>
<dbReference type="GO" id="GO:0016460">
    <property type="term" value="C:myosin II complex"/>
    <property type="evidence" value="ECO:0007669"/>
    <property type="project" value="TreeGrafter"/>
</dbReference>
<comment type="similarity">
    <text evidence="1">Belongs to the calmodulin family.</text>
</comment>
<dbReference type="FunFam" id="1.10.238.10:FF:000034">
    <property type="entry name" value="Calmodulin"/>
    <property type="match status" value="1"/>
</dbReference>
<evidence type="ECO:0000313" key="10">
    <source>
        <dbReference type="Proteomes" id="UP001055439"/>
    </source>
</evidence>
<gene>
    <name evidence="9" type="ORF">MUK42_14254</name>
</gene>
<evidence type="ECO:0000256" key="3">
    <source>
        <dbReference type="ARBA" id="ARBA00022723"/>
    </source>
</evidence>
<accession>A0A9E7L708</accession>
<evidence type="ECO:0000259" key="8">
    <source>
        <dbReference type="PROSITE" id="PS50222"/>
    </source>
</evidence>
<evidence type="ECO:0000313" key="9">
    <source>
        <dbReference type="EMBL" id="URE48218.1"/>
    </source>
</evidence>
<feature type="domain" description="EF-hand" evidence="8">
    <location>
        <begin position="128"/>
        <end position="163"/>
    </location>
</feature>
<dbReference type="Gene3D" id="1.10.238.10">
    <property type="entry name" value="EF-hand"/>
    <property type="match status" value="3"/>
</dbReference>
<name>A0A9E7L708_9LILI</name>
<dbReference type="OrthoDB" id="1394818at2759"/>
<evidence type="ECO:0000256" key="1">
    <source>
        <dbReference type="ARBA" id="ARBA00009763"/>
    </source>
</evidence>
<evidence type="ECO:0000256" key="7">
    <source>
        <dbReference type="SAM" id="MobiDB-lite"/>
    </source>
</evidence>
<proteinExistence type="inferred from homology"/>
<dbReference type="Proteomes" id="UP001055439">
    <property type="component" value="Chromosome 9"/>
</dbReference>
<dbReference type="FunFam" id="1.10.238.10:FF:000042">
    <property type="entry name" value="Calmodulin"/>
    <property type="match status" value="1"/>
</dbReference>
<keyword evidence="6" id="KW-0007">Acetylation</keyword>
<keyword evidence="4" id="KW-0677">Repeat</keyword>
<dbReference type="PANTHER" id="PTHR23048:SF53">
    <property type="entry name" value="CALMODULIN"/>
    <property type="match status" value="1"/>
</dbReference>
<evidence type="ECO:0000256" key="2">
    <source>
        <dbReference type="ARBA" id="ARBA00022481"/>
    </source>
</evidence>
<keyword evidence="5" id="KW-0106">Calcium</keyword>
<dbReference type="PANTHER" id="PTHR23048">
    <property type="entry name" value="MYOSIN LIGHT CHAIN 1, 3"/>
    <property type="match status" value="1"/>
</dbReference>
<dbReference type="GO" id="GO:0016301">
    <property type="term" value="F:kinase activity"/>
    <property type="evidence" value="ECO:0007669"/>
    <property type="project" value="UniProtKB-KW"/>
</dbReference>
<feature type="domain" description="EF-hand" evidence="8">
    <location>
        <begin position="164"/>
        <end position="196"/>
    </location>
</feature>
<feature type="domain" description="EF-hand" evidence="8">
    <location>
        <begin position="91"/>
        <end position="126"/>
    </location>
</feature>
<dbReference type="InterPro" id="IPR050230">
    <property type="entry name" value="CALM/Myosin/TropC-like"/>
</dbReference>
<keyword evidence="9" id="KW-0675">Receptor</keyword>
<protein>
    <submittedName>
        <fullName evidence="9">Receptor kinase 1</fullName>
    </submittedName>
</protein>
<keyword evidence="9" id="KW-0808">Transferase</keyword>
<evidence type="ECO:0000256" key="5">
    <source>
        <dbReference type="ARBA" id="ARBA00022837"/>
    </source>
</evidence>